<name>A0A418XD53_9PSED</name>
<dbReference type="OrthoDB" id="287981at2"/>
<evidence type="ECO:0000313" key="2">
    <source>
        <dbReference type="Proteomes" id="UP000284021"/>
    </source>
</evidence>
<dbReference type="RefSeq" id="WP_119956126.1">
    <property type="nucleotide sequence ID" value="NZ_QYUR01000006.1"/>
</dbReference>
<comment type="caution">
    <text evidence="1">The sequence shown here is derived from an EMBL/GenBank/DDBJ whole genome shotgun (WGS) entry which is preliminary data.</text>
</comment>
<proteinExistence type="predicted"/>
<sequence>MRILTYKRTHTGDPDKLGRFGVRDCMGRVRDLHFDAVIGIGGIGSEACSNGIAGKITWIGLNPKKRANPYAEGTLVEFEQFVLLEAKGPSLQVEAPHLARRMYEGKVRYLLNDYTEEEQLEAEAIVNWLREGKQVNEVVGGEDSHCRPSCRSVARERDSRKRC</sequence>
<keyword evidence="2" id="KW-1185">Reference proteome</keyword>
<dbReference type="Proteomes" id="UP000284021">
    <property type="component" value="Unassembled WGS sequence"/>
</dbReference>
<reference evidence="1 2" key="1">
    <citation type="submission" date="2018-09" db="EMBL/GenBank/DDBJ databases">
        <authorList>
            <person name="Zhu H."/>
        </authorList>
    </citation>
    <scope>NUCLEOTIDE SEQUENCE [LARGE SCALE GENOMIC DNA]</scope>
    <source>
        <strain evidence="1 2">K1S02-6</strain>
    </source>
</reference>
<gene>
    <name evidence="1" type="ORF">D3879_20775</name>
</gene>
<protein>
    <submittedName>
        <fullName evidence="1">Uncharacterized protein</fullName>
    </submittedName>
</protein>
<dbReference type="EMBL" id="QYUR01000006">
    <property type="protein sequence ID" value="RJG10444.1"/>
    <property type="molecule type" value="Genomic_DNA"/>
</dbReference>
<organism evidence="1 2">
    <name type="scientific">Pseudomonas cavernicola</name>
    <dbReference type="NCBI Taxonomy" id="2320866"/>
    <lineage>
        <taxon>Bacteria</taxon>
        <taxon>Pseudomonadati</taxon>
        <taxon>Pseudomonadota</taxon>
        <taxon>Gammaproteobacteria</taxon>
        <taxon>Pseudomonadales</taxon>
        <taxon>Pseudomonadaceae</taxon>
        <taxon>Pseudomonas</taxon>
    </lineage>
</organism>
<evidence type="ECO:0000313" key="1">
    <source>
        <dbReference type="EMBL" id="RJG10444.1"/>
    </source>
</evidence>
<accession>A0A418XD53</accession>
<dbReference type="AlphaFoldDB" id="A0A418XD53"/>